<feature type="domain" description="Ig-like" evidence="4">
    <location>
        <begin position="123"/>
        <end position="207"/>
    </location>
</feature>
<name>A0A8W8KVS2_MAGGI</name>
<dbReference type="InterPro" id="IPR013783">
    <property type="entry name" value="Ig-like_fold"/>
</dbReference>
<keyword evidence="2" id="KW-0472">Membrane</keyword>
<evidence type="ECO:0000259" key="4">
    <source>
        <dbReference type="PROSITE" id="PS50835"/>
    </source>
</evidence>
<feature type="signal peptide" evidence="3">
    <location>
        <begin position="1"/>
        <end position="17"/>
    </location>
</feature>
<dbReference type="SUPFAM" id="SSF48726">
    <property type="entry name" value="Immunoglobulin"/>
    <property type="match status" value="3"/>
</dbReference>
<feature type="domain" description="Ig-like" evidence="4">
    <location>
        <begin position="25"/>
        <end position="113"/>
    </location>
</feature>
<keyword evidence="3" id="KW-0732">Signal</keyword>
<reference evidence="5" key="1">
    <citation type="submission" date="2022-08" db="UniProtKB">
        <authorList>
            <consortium name="EnsemblMetazoa"/>
        </authorList>
    </citation>
    <scope>IDENTIFICATION</scope>
    <source>
        <strain evidence="5">05x7-T-G4-1.051#20</strain>
    </source>
</reference>
<dbReference type="AlphaFoldDB" id="A0A8W8KVS2"/>
<evidence type="ECO:0000256" key="3">
    <source>
        <dbReference type="SAM" id="SignalP"/>
    </source>
</evidence>
<organism evidence="5 6">
    <name type="scientific">Magallana gigas</name>
    <name type="common">Pacific oyster</name>
    <name type="synonym">Crassostrea gigas</name>
    <dbReference type="NCBI Taxonomy" id="29159"/>
    <lineage>
        <taxon>Eukaryota</taxon>
        <taxon>Metazoa</taxon>
        <taxon>Spiralia</taxon>
        <taxon>Lophotrochozoa</taxon>
        <taxon>Mollusca</taxon>
        <taxon>Bivalvia</taxon>
        <taxon>Autobranchia</taxon>
        <taxon>Pteriomorphia</taxon>
        <taxon>Ostreida</taxon>
        <taxon>Ostreoidea</taxon>
        <taxon>Ostreidae</taxon>
        <taxon>Magallana</taxon>
    </lineage>
</organism>
<dbReference type="Proteomes" id="UP000005408">
    <property type="component" value="Unassembled WGS sequence"/>
</dbReference>
<feature type="chain" id="PRO_5042431412" description="Ig-like domain-containing protein" evidence="3">
    <location>
        <begin position="18"/>
        <end position="405"/>
    </location>
</feature>
<protein>
    <recommendedName>
        <fullName evidence="4">Ig-like domain-containing protein</fullName>
    </recommendedName>
</protein>
<evidence type="ECO:0000313" key="5">
    <source>
        <dbReference type="EnsemblMetazoa" id="G25241.4:cds"/>
    </source>
</evidence>
<evidence type="ECO:0000256" key="1">
    <source>
        <dbReference type="SAM" id="MobiDB-lite"/>
    </source>
</evidence>
<feature type="transmembrane region" description="Helical" evidence="2">
    <location>
        <begin position="347"/>
        <end position="370"/>
    </location>
</feature>
<dbReference type="EnsemblMetazoa" id="G25241.6">
    <property type="protein sequence ID" value="G25241.6:cds"/>
    <property type="gene ID" value="G25241"/>
</dbReference>
<dbReference type="InterPro" id="IPR007110">
    <property type="entry name" value="Ig-like_dom"/>
</dbReference>
<dbReference type="EnsemblMetazoa" id="G25241.4">
    <property type="protein sequence ID" value="G25241.4:cds"/>
    <property type="gene ID" value="G25241"/>
</dbReference>
<feature type="compositionally biased region" description="Polar residues" evidence="1">
    <location>
        <begin position="391"/>
        <end position="405"/>
    </location>
</feature>
<proteinExistence type="predicted"/>
<evidence type="ECO:0000313" key="6">
    <source>
        <dbReference type="Proteomes" id="UP000005408"/>
    </source>
</evidence>
<dbReference type="PROSITE" id="PS50835">
    <property type="entry name" value="IG_LIKE"/>
    <property type="match status" value="3"/>
</dbReference>
<keyword evidence="2" id="KW-1133">Transmembrane helix</keyword>
<evidence type="ECO:0000256" key="2">
    <source>
        <dbReference type="SAM" id="Phobius"/>
    </source>
</evidence>
<feature type="region of interest" description="Disordered" evidence="1">
    <location>
        <begin position="383"/>
        <end position="405"/>
    </location>
</feature>
<accession>A0A8W8KVS2</accession>
<dbReference type="Gene3D" id="2.60.40.10">
    <property type="entry name" value="Immunoglobulins"/>
    <property type="match status" value="2"/>
</dbReference>
<keyword evidence="2" id="KW-0812">Transmembrane</keyword>
<keyword evidence="6" id="KW-1185">Reference proteome</keyword>
<sequence>MEYILFFTLCLLSAVAGDTVPSYPPGISIISSRKGYEGETVKFSCFVTSAADPPVTWTWFCGQEQIRSQITYSDTYRYTYATFRLSRKYHQKVCHCRATSPSSTLLYNMTSLSPLTLYVYHRPPTKPMIYAISSTNLRPGENMHVKCNLTSLGYPSITWRWFCDNEPPINGTSIELETYLSLNVSKSIGCRCRGTSLSSYNEYDEFSDLVQFLVFPINDPPVMISLSPMIMSEGEDVSLICSVSKLSDLDITWTWYCGKHRIPCDRTEQDGTISKITFRAEMKYHQQFCYCKVNQSLVHYVAYSNVKRMSIVSEAAVQCLSPMTYANVTRMPIVSEDATQCLSAVTFGATTGLLLASIVALSIVVVLLCVRLKKNNGAKEIKSSDEVHQNPMFSNESSYESLQRN</sequence>
<dbReference type="InterPro" id="IPR036179">
    <property type="entry name" value="Ig-like_dom_sf"/>
</dbReference>
<feature type="domain" description="Ig-like" evidence="4">
    <location>
        <begin position="220"/>
        <end position="310"/>
    </location>
</feature>